<evidence type="ECO:0000256" key="3">
    <source>
        <dbReference type="ARBA" id="ARBA00022761"/>
    </source>
</evidence>
<dbReference type="PANTHER" id="PTHR31284:SF19">
    <property type="entry name" value="VEGETATIVE STORAGE PROTEIN 1-RELATED"/>
    <property type="match status" value="1"/>
</dbReference>
<sequence>MASPLLKLLIVVVVGAACSSAGAAASYRQPLCYSWRFNVEVNNVRDWTVVPEACESYVASYMSGDAYQEDSREALQQALSFAYLVFNSSSSASSPAFSYNAWVLDIDETSLSNAPYYAEHRFGVEAYNDTLFNAWISEAAAPALPATLNLFNTLKNLGFSVFFLTGRSEDKRNATIANLLNAGYSGWEGLILRQSEDAGVTAVLYKSGKRKALEDLGYFIVGNVGDQWSDLSGYSVGSRVFKLPNPMYYVA</sequence>
<dbReference type="InterPro" id="IPR005519">
    <property type="entry name" value="Acid_phosphat_B-like"/>
</dbReference>
<dbReference type="GO" id="GO:0003993">
    <property type="term" value="F:acid phosphatase activity"/>
    <property type="evidence" value="ECO:0007669"/>
    <property type="project" value="InterPro"/>
</dbReference>
<evidence type="ECO:0008006" key="9">
    <source>
        <dbReference type="Google" id="ProtNLM"/>
    </source>
</evidence>
<dbReference type="CDD" id="cd07535">
    <property type="entry name" value="HAD_VSP"/>
    <property type="match status" value="1"/>
</dbReference>
<gene>
    <name evidence="7" type="ORF">GOP47_0005945</name>
</gene>
<reference evidence="7" key="1">
    <citation type="submission" date="2021-01" db="EMBL/GenBank/DDBJ databases">
        <title>Adiantum capillus-veneris genome.</title>
        <authorList>
            <person name="Fang Y."/>
            <person name="Liao Q."/>
        </authorList>
    </citation>
    <scope>NUCLEOTIDE SEQUENCE</scope>
    <source>
        <strain evidence="7">H3</strain>
        <tissue evidence="7">Leaf</tissue>
    </source>
</reference>
<organism evidence="7 8">
    <name type="scientific">Adiantum capillus-veneris</name>
    <name type="common">Maidenhair fern</name>
    <dbReference type="NCBI Taxonomy" id="13818"/>
    <lineage>
        <taxon>Eukaryota</taxon>
        <taxon>Viridiplantae</taxon>
        <taxon>Streptophyta</taxon>
        <taxon>Embryophyta</taxon>
        <taxon>Tracheophyta</taxon>
        <taxon>Polypodiopsida</taxon>
        <taxon>Polypodiidae</taxon>
        <taxon>Polypodiales</taxon>
        <taxon>Pteridineae</taxon>
        <taxon>Pteridaceae</taxon>
        <taxon>Vittarioideae</taxon>
        <taxon>Adiantum</taxon>
    </lineage>
</organism>
<dbReference type="PIRSF" id="PIRSF002674">
    <property type="entry name" value="VSP"/>
    <property type="match status" value="1"/>
</dbReference>
<dbReference type="InterPro" id="IPR036412">
    <property type="entry name" value="HAD-like_sf"/>
</dbReference>
<name>A0A9D4V2B2_ADICA</name>
<evidence type="ECO:0000313" key="7">
    <source>
        <dbReference type="EMBL" id="KAI5078274.1"/>
    </source>
</evidence>
<dbReference type="PROSITE" id="PS51257">
    <property type="entry name" value="PROKAR_LIPOPROTEIN"/>
    <property type="match status" value="1"/>
</dbReference>
<keyword evidence="2 6" id="KW-0732">Signal</keyword>
<dbReference type="PANTHER" id="PTHR31284">
    <property type="entry name" value="ACID PHOSPHATASE-LIKE PROTEIN"/>
    <property type="match status" value="1"/>
</dbReference>
<keyword evidence="4" id="KW-0325">Glycoprotein</keyword>
<dbReference type="Pfam" id="PF03767">
    <property type="entry name" value="Acid_phosphat_B"/>
    <property type="match status" value="1"/>
</dbReference>
<dbReference type="InterPro" id="IPR023214">
    <property type="entry name" value="HAD_sf"/>
</dbReference>
<evidence type="ECO:0000256" key="2">
    <source>
        <dbReference type="ARBA" id="ARBA00022729"/>
    </source>
</evidence>
<proteinExistence type="inferred from homology"/>
<dbReference type="InterPro" id="IPR010028">
    <property type="entry name" value="Acid_phosphatase_pln"/>
</dbReference>
<dbReference type="NCBIfam" id="TIGR01675">
    <property type="entry name" value="plant-AP"/>
    <property type="match status" value="1"/>
</dbReference>
<evidence type="ECO:0000256" key="1">
    <source>
        <dbReference type="ARBA" id="ARBA00002410"/>
    </source>
</evidence>
<evidence type="ECO:0000256" key="5">
    <source>
        <dbReference type="PIRNR" id="PIRNR002674"/>
    </source>
</evidence>
<keyword evidence="8" id="KW-1185">Reference proteome</keyword>
<comment type="similarity">
    <text evidence="5">Belongs to the APS1/VSP family.</text>
</comment>
<dbReference type="OrthoDB" id="59415at2759"/>
<dbReference type="SUPFAM" id="SSF56784">
    <property type="entry name" value="HAD-like"/>
    <property type="match status" value="1"/>
</dbReference>
<keyword evidence="3" id="KW-0758">Storage protein</keyword>
<dbReference type="GO" id="GO:0045735">
    <property type="term" value="F:nutrient reservoir activity"/>
    <property type="evidence" value="ECO:0007669"/>
    <property type="project" value="UniProtKB-KW"/>
</dbReference>
<dbReference type="Proteomes" id="UP000886520">
    <property type="component" value="Chromosome 6"/>
</dbReference>
<feature type="signal peptide" evidence="6">
    <location>
        <begin position="1"/>
        <end position="24"/>
    </location>
</feature>
<evidence type="ECO:0000256" key="4">
    <source>
        <dbReference type="ARBA" id="ARBA00023180"/>
    </source>
</evidence>
<dbReference type="Gene3D" id="3.40.50.1000">
    <property type="entry name" value="HAD superfamily/HAD-like"/>
    <property type="match status" value="1"/>
</dbReference>
<protein>
    <recommendedName>
        <fullName evidence="9">Acid phosphatase</fullName>
    </recommendedName>
</protein>
<dbReference type="InterPro" id="IPR014403">
    <property type="entry name" value="APS1/VSP"/>
</dbReference>
<dbReference type="EMBL" id="JABFUD020000006">
    <property type="protein sequence ID" value="KAI5078274.1"/>
    <property type="molecule type" value="Genomic_DNA"/>
</dbReference>
<dbReference type="AlphaFoldDB" id="A0A9D4V2B2"/>
<comment type="function">
    <text evidence="1">May function as somatic storage protein during early seedling development.</text>
</comment>
<evidence type="ECO:0000256" key="6">
    <source>
        <dbReference type="SAM" id="SignalP"/>
    </source>
</evidence>
<evidence type="ECO:0000313" key="8">
    <source>
        <dbReference type="Proteomes" id="UP000886520"/>
    </source>
</evidence>
<comment type="caution">
    <text evidence="7">The sequence shown here is derived from an EMBL/GenBank/DDBJ whole genome shotgun (WGS) entry which is preliminary data.</text>
</comment>
<feature type="chain" id="PRO_5039260232" description="Acid phosphatase" evidence="6">
    <location>
        <begin position="25"/>
        <end position="251"/>
    </location>
</feature>
<accession>A0A9D4V2B2</accession>